<dbReference type="Proteomes" id="UP000321424">
    <property type="component" value="Unassembled WGS sequence"/>
</dbReference>
<proteinExistence type="predicted"/>
<feature type="transmembrane region" description="Helical" evidence="1">
    <location>
        <begin position="6"/>
        <end position="30"/>
    </location>
</feature>
<reference evidence="2 3" key="1">
    <citation type="submission" date="2019-07" db="EMBL/GenBank/DDBJ databases">
        <title>Whole genome shotgun sequence of Nocardia ninae NBRC 108245.</title>
        <authorList>
            <person name="Hosoyama A."/>
            <person name="Uohara A."/>
            <person name="Ohji S."/>
            <person name="Ichikawa N."/>
        </authorList>
    </citation>
    <scope>NUCLEOTIDE SEQUENCE [LARGE SCALE GENOMIC DNA]</scope>
    <source>
        <strain evidence="2 3">NBRC 108245</strain>
    </source>
</reference>
<dbReference type="RefSeq" id="WP_147140398.1">
    <property type="nucleotide sequence ID" value="NZ_BJXA01000074.1"/>
</dbReference>
<keyword evidence="3" id="KW-1185">Reference proteome</keyword>
<keyword evidence="1" id="KW-0812">Transmembrane</keyword>
<protein>
    <recommendedName>
        <fullName evidence="4">Sap-like sulfolipid-1-addressing protein</fullName>
    </recommendedName>
</protein>
<evidence type="ECO:0008006" key="4">
    <source>
        <dbReference type="Google" id="ProtNLM"/>
    </source>
</evidence>
<comment type="caution">
    <text evidence="2">The sequence shown here is derived from an EMBL/GenBank/DDBJ whole genome shotgun (WGS) entry which is preliminary data.</text>
</comment>
<feature type="transmembrane region" description="Helical" evidence="1">
    <location>
        <begin position="153"/>
        <end position="178"/>
    </location>
</feature>
<dbReference type="InterPro" id="IPR021315">
    <property type="entry name" value="Gap/Sap"/>
</dbReference>
<keyword evidence="1" id="KW-0472">Membrane</keyword>
<dbReference type="AlphaFoldDB" id="A0A511MPW2"/>
<evidence type="ECO:0000256" key="1">
    <source>
        <dbReference type="SAM" id="Phobius"/>
    </source>
</evidence>
<dbReference type="EMBL" id="BJXA01000074">
    <property type="protein sequence ID" value="GEM42649.1"/>
    <property type="molecule type" value="Genomic_DNA"/>
</dbReference>
<keyword evidence="1" id="KW-1133">Transmembrane helix</keyword>
<feature type="transmembrane region" description="Helical" evidence="1">
    <location>
        <begin position="80"/>
        <end position="101"/>
    </location>
</feature>
<organism evidence="2 3">
    <name type="scientific">Nocardia ninae NBRC 108245</name>
    <dbReference type="NCBI Taxonomy" id="1210091"/>
    <lineage>
        <taxon>Bacteria</taxon>
        <taxon>Bacillati</taxon>
        <taxon>Actinomycetota</taxon>
        <taxon>Actinomycetes</taxon>
        <taxon>Mycobacteriales</taxon>
        <taxon>Nocardiaceae</taxon>
        <taxon>Nocardia</taxon>
    </lineage>
</organism>
<feature type="transmembrane region" description="Helical" evidence="1">
    <location>
        <begin position="198"/>
        <end position="220"/>
    </location>
</feature>
<gene>
    <name evidence="2" type="ORF">NN4_71680</name>
</gene>
<feature type="transmembrane region" description="Helical" evidence="1">
    <location>
        <begin position="122"/>
        <end position="147"/>
    </location>
</feature>
<sequence length="226" mass="24074">MVTLLLALAGFAVLDSLDVLLVGVTTAVVADSRLGRRSPVPGGVSFIAGVFAVTTGFGLCTVLGLNFLSELVAFELTPGVRYWGELGLGVVLIAVSAVPVVRQRGTPAWAGVLRRRPWLFGFVGVAIGLVQAPTAVPYLAGLAMISAQDPLPSFWPVLVVAYCALALLPPLLVLLLSLRRTSRARRVYRTIVRVLTRYAPPALRVLFVTFGAILLVDALVNFRQLA</sequence>
<name>A0A511MPW2_9NOCA</name>
<evidence type="ECO:0000313" key="3">
    <source>
        <dbReference type="Proteomes" id="UP000321424"/>
    </source>
</evidence>
<accession>A0A511MPW2</accession>
<dbReference type="OrthoDB" id="4747520at2"/>
<dbReference type="Pfam" id="PF11139">
    <property type="entry name" value="SfLAP"/>
    <property type="match status" value="1"/>
</dbReference>
<evidence type="ECO:0000313" key="2">
    <source>
        <dbReference type="EMBL" id="GEM42649.1"/>
    </source>
</evidence>
<feature type="transmembrane region" description="Helical" evidence="1">
    <location>
        <begin position="42"/>
        <end position="68"/>
    </location>
</feature>